<keyword evidence="3" id="KW-1185">Reference proteome</keyword>
<name>A0A1G8FSB6_9RHOO</name>
<dbReference type="InterPro" id="IPR058548">
    <property type="entry name" value="MlaB-like_STAS"/>
</dbReference>
<feature type="domain" description="STAS" evidence="1">
    <location>
        <begin position="9"/>
        <end position="97"/>
    </location>
</feature>
<dbReference type="Proteomes" id="UP000198607">
    <property type="component" value="Unassembled WGS sequence"/>
</dbReference>
<organism evidence="2 3">
    <name type="scientific">Propionivibrio dicarboxylicus</name>
    <dbReference type="NCBI Taxonomy" id="83767"/>
    <lineage>
        <taxon>Bacteria</taxon>
        <taxon>Pseudomonadati</taxon>
        <taxon>Pseudomonadota</taxon>
        <taxon>Betaproteobacteria</taxon>
        <taxon>Rhodocyclales</taxon>
        <taxon>Rhodocyclaceae</taxon>
        <taxon>Propionivibrio</taxon>
    </lineage>
</organism>
<accession>A0A1G8FSB6</accession>
<dbReference type="InterPro" id="IPR036513">
    <property type="entry name" value="STAS_dom_sf"/>
</dbReference>
<dbReference type="RefSeq" id="WP_091937954.1">
    <property type="nucleotide sequence ID" value="NZ_FNCY01000009.1"/>
</dbReference>
<dbReference type="Pfam" id="PF13466">
    <property type="entry name" value="STAS_2"/>
    <property type="match status" value="1"/>
</dbReference>
<dbReference type="InterPro" id="IPR002645">
    <property type="entry name" value="STAS_dom"/>
</dbReference>
<evidence type="ECO:0000313" key="2">
    <source>
        <dbReference type="EMBL" id="SDH85007.1"/>
    </source>
</evidence>
<dbReference type="OrthoDB" id="8563468at2"/>
<gene>
    <name evidence="2" type="ORF">SAMN05660652_02411</name>
</gene>
<sequence>MIERNGNALEVSGAMLNGNATALLEAGRGLLRAAEKTAALQIDLSAVTETDASALAVVFAWLRTAQQAGIELRIASLPASMVSQAKLYGVFETLPLA</sequence>
<reference evidence="2 3" key="1">
    <citation type="submission" date="2016-10" db="EMBL/GenBank/DDBJ databases">
        <authorList>
            <person name="de Groot N.N."/>
        </authorList>
    </citation>
    <scope>NUCLEOTIDE SEQUENCE [LARGE SCALE GENOMIC DNA]</scope>
    <source>
        <strain evidence="2 3">DSM 5885</strain>
    </source>
</reference>
<dbReference type="EMBL" id="FNCY01000009">
    <property type="protein sequence ID" value="SDH85007.1"/>
    <property type="molecule type" value="Genomic_DNA"/>
</dbReference>
<dbReference type="SUPFAM" id="SSF52091">
    <property type="entry name" value="SpoIIaa-like"/>
    <property type="match status" value="1"/>
</dbReference>
<protein>
    <submittedName>
        <fullName evidence="2">Phospholipid transport system transporter-binding protein</fullName>
    </submittedName>
</protein>
<dbReference type="PROSITE" id="PS50801">
    <property type="entry name" value="STAS"/>
    <property type="match status" value="1"/>
</dbReference>
<dbReference type="AlphaFoldDB" id="A0A1G8FSB6"/>
<evidence type="ECO:0000259" key="1">
    <source>
        <dbReference type="PROSITE" id="PS50801"/>
    </source>
</evidence>
<dbReference type="STRING" id="83767.SAMN05660652_02411"/>
<dbReference type="Gene3D" id="3.30.750.24">
    <property type="entry name" value="STAS domain"/>
    <property type="match status" value="1"/>
</dbReference>
<proteinExistence type="predicted"/>
<evidence type="ECO:0000313" key="3">
    <source>
        <dbReference type="Proteomes" id="UP000198607"/>
    </source>
</evidence>